<keyword evidence="9" id="KW-0282">Flagellum</keyword>
<accession>A0A1H2PKR9</accession>
<dbReference type="AlphaFoldDB" id="A0A1H2PKR9"/>
<dbReference type="InterPro" id="IPR001444">
    <property type="entry name" value="Flag_bb_rod_N"/>
</dbReference>
<proteinExistence type="inferred from homology"/>
<dbReference type="EMBL" id="FNLO01000001">
    <property type="protein sequence ID" value="SDV46604.1"/>
    <property type="molecule type" value="Genomic_DNA"/>
</dbReference>
<dbReference type="GO" id="GO:0071978">
    <property type="term" value="P:bacterial-type flagellum-dependent swarming motility"/>
    <property type="evidence" value="ECO:0007669"/>
    <property type="project" value="TreeGrafter"/>
</dbReference>
<comment type="subcellular location">
    <subcellularLocation>
        <location evidence="1 5">Bacterial flagellum basal body</location>
    </subcellularLocation>
</comment>
<dbReference type="Pfam" id="PF06429">
    <property type="entry name" value="Flg_bbr_C"/>
    <property type="match status" value="1"/>
</dbReference>
<evidence type="ECO:0000256" key="5">
    <source>
        <dbReference type="RuleBase" id="RU362116"/>
    </source>
</evidence>
<evidence type="ECO:0000259" key="6">
    <source>
        <dbReference type="Pfam" id="PF00460"/>
    </source>
</evidence>
<dbReference type="SUPFAM" id="SSF117143">
    <property type="entry name" value="Flagellar hook protein flgE"/>
    <property type="match status" value="1"/>
</dbReference>
<dbReference type="InterPro" id="IPR037925">
    <property type="entry name" value="FlgE/F/G-like"/>
</dbReference>
<evidence type="ECO:0000259" key="7">
    <source>
        <dbReference type="Pfam" id="PF06429"/>
    </source>
</evidence>
<evidence type="ECO:0000256" key="4">
    <source>
        <dbReference type="ARBA" id="ARBA00025933"/>
    </source>
</evidence>
<dbReference type="InterPro" id="IPR012836">
    <property type="entry name" value="FlgF"/>
</dbReference>
<feature type="domain" description="Flagellar hook protein FlgE/F/G-like D1" evidence="8">
    <location>
        <begin position="96"/>
        <end position="159"/>
    </location>
</feature>
<keyword evidence="3 5" id="KW-0975">Bacterial flagellum</keyword>
<dbReference type="PROSITE" id="PS00588">
    <property type="entry name" value="FLAGELLA_BB_ROD"/>
    <property type="match status" value="1"/>
</dbReference>
<dbReference type="PANTHER" id="PTHR30435">
    <property type="entry name" value="FLAGELLAR PROTEIN"/>
    <property type="match status" value="1"/>
</dbReference>
<dbReference type="InterPro" id="IPR010930">
    <property type="entry name" value="Flg_bb/hook_C_dom"/>
</dbReference>
<dbReference type="RefSeq" id="WP_091904517.1">
    <property type="nucleotide sequence ID" value="NZ_FNLO01000001.1"/>
</dbReference>
<keyword evidence="10" id="KW-1185">Reference proteome</keyword>
<name>A0A1H2PKR9_9BURK</name>
<sequence length="262" mass="27296">MNRSLYIAATGMNAQQSNMDTISNNLANVSTTGFKGSRAVFNDLLYQTVRQPGAASSEDTTLPSGLQMGTGVQQVASERLYTQGNLSQTGNSKDLAISGQGFFQVQMPDGTTAYTRDGGFQTNQNGQLVTSAGYQVLPAITIPATATSFTVSNDGVVSVTQQGSAATQQVGNITLATFINPAGLQALGQNLFAESASSGAPNVTVPGSNGAGTLSQGYTEASNVNVVEELVNMIQTQRAYEINSKAVQTSDQMLQTLSQLNV</sequence>
<dbReference type="NCBIfam" id="TIGR02488">
    <property type="entry name" value="flgG_G_neg"/>
    <property type="match status" value="1"/>
</dbReference>
<gene>
    <name evidence="9" type="ORF">SAMN05216551_101476</name>
</gene>
<dbReference type="Proteomes" id="UP000243719">
    <property type="component" value="Unassembled WGS sequence"/>
</dbReference>
<evidence type="ECO:0000259" key="8">
    <source>
        <dbReference type="Pfam" id="PF22692"/>
    </source>
</evidence>
<dbReference type="InterPro" id="IPR053967">
    <property type="entry name" value="LlgE_F_G-like_D1"/>
</dbReference>
<comment type="subunit">
    <text evidence="4 5">The basal body constitutes a major portion of the flagellar organelle and consists of four rings (L,P,S, and M) mounted on a central rod. The rod consists of about 26 subunits of FlgG in the distal portion, and FlgB, FlgC and FlgF are thought to build up the proximal portion of the rod with about 6 subunits each.</text>
</comment>
<dbReference type="NCBIfam" id="TIGR02490">
    <property type="entry name" value="flgF"/>
    <property type="match status" value="1"/>
</dbReference>
<keyword evidence="9" id="KW-0969">Cilium</keyword>
<feature type="domain" description="Flagellar basal-body/hook protein C-terminal" evidence="7">
    <location>
        <begin position="216"/>
        <end position="260"/>
    </location>
</feature>
<dbReference type="OrthoDB" id="9804559at2"/>
<dbReference type="PANTHER" id="PTHR30435:SF19">
    <property type="entry name" value="FLAGELLAR BASAL-BODY ROD PROTEIN FLGG"/>
    <property type="match status" value="1"/>
</dbReference>
<evidence type="ECO:0000313" key="9">
    <source>
        <dbReference type="EMBL" id="SDV46604.1"/>
    </source>
</evidence>
<dbReference type="InterPro" id="IPR020013">
    <property type="entry name" value="Flagellar_FlgE/F/G"/>
</dbReference>
<comment type="similarity">
    <text evidence="2 5">Belongs to the flagella basal body rod proteins family.</text>
</comment>
<dbReference type="NCBIfam" id="TIGR03506">
    <property type="entry name" value="FlgEFG_subfam"/>
    <property type="match status" value="2"/>
</dbReference>
<evidence type="ECO:0000256" key="2">
    <source>
        <dbReference type="ARBA" id="ARBA00009677"/>
    </source>
</evidence>
<feature type="domain" description="Flagellar basal body rod protein N-terminal" evidence="6">
    <location>
        <begin position="5"/>
        <end position="35"/>
    </location>
</feature>
<comment type="subunit">
    <text evidence="5">The basal body constitutes a major portion of the flagellar organelle and consists of five rings (E,L,P,S, and M) mounted on a central rod. The rod consists of about 26 subunits of FlgG in the distal portion, and FlgB, FlgC and FlgF are thought to build up the proximal portion of the rod with about 6 subunits each.</text>
</comment>
<protein>
    <recommendedName>
        <fullName evidence="5">Flagellar basal-body rod protein FlgF</fullName>
    </recommendedName>
    <alternativeName>
        <fullName evidence="5">Distal rod protein</fullName>
    </alternativeName>
    <alternativeName>
        <fullName evidence="5">Flagellar basal-body rod protein FlgG</fullName>
    </alternativeName>
</protein>
<evidence type="ECO:0000256" key="3">
    <source>
        <dbReference type="ARBA" id="ARBA00023143"/>
    </source>
</evidence>
<dbReference type="STRING" id="1770053.SAMN05216551_101476"/>
<dbReference type="InterPro" id="IPR019776">
    <property type="entry name" value="Flagellar_basal_body_rod_CS"/>
</dbReference>
<dbReference type="Pfam" id="PF22692">
    <property type="entry name" value="LlgE_F_G_D1"/>
    <property type="match status" value="1"/>
</dbReference>
<organism evidence="9 10">
    <name type="scientific">Chitinasiproducens palmae</name>
    <dbReference type="NCBI Taxonomy" id="1770053"/>
    <lineage>
        <taxon>Bacteria</taxon>
        <taxon>Pseudomonadati</taxon>
        <taxon>Pseudomonadota</taxon>
        <taxon>Betaproteobacteria</taxon>
        <taxon>Burkholderiales</taxon>
        <taxon>Burkholderiaceae</taxon>
        <taxon>Chitinasiproducens</taxon>
    </lineage>
</organism>
<evidence type="ECO:0000313" key="10">
    <source>
        <dbReference type="Proteomes" id="UP000243719"/>
    </source>
</evidence>
<evidence type="ECO:0000256" key="1">
    <source>
        <dbReference type="ARBA" id="ARBA00004117"/>
    </source>
</evidence>
<dbReference type="GO" id="GO:0009426">
    <property type="term" value="C:bacterial-type flagellum basal body, distal rod"/>
    <property type="evidence" value="ECO:0007669"/>
    <property type="project" value="UniProtKB-UniRule"/>
</dbReference>
<reference evidence="10" key="1">
    <citation type="submission" date="2016-09" db="EMBL/GenBank/DDBJ databases">
        <authorList>
            <person name="Varghese N."/>
            <person name="Submissions S."/>
        </authorList>
    </citation>
    <scope>NUCLEOTIDE SEQUENCE [LARGE SCALE GENOMIC DNA]</scope>
    <source>
        <strain evidence="10">JS23</strain>
    </source>
</reference>
<dbReference type="InterPro" id="IPR012834">
    <property type="entry name" value="FlgG_G_neg"/>
</dbReference>
<keyword evidence="9" id="KW-0966">Cell projection</keyword>
<dbReference type="Pfam" id="PF00460">
    <property type="entry name" value="Flg_bb_rod"/>
    <property type="match status" value="1"/>
</dbReference>